<gene>
    <name evidence="2" type="ORF">C7455_102143</name>
</gene>
<evidence type="ECO:0000313" key="2">
    <source>
        <dbReference type="EMBL" id="PWK61454.1"/>
    </source>
</evidence>
<feature type="transmembrane region" description="Helical" evidence="1">
    <location>
        <begin position="82"/>
        <end position="103"/>
    </location>
</feature>
<name>A0A316GPM6_9RHOB</name>
<protein>
    <submittedName>
        <fullName evidence="2">Putative membrane protein</fullName>
    </submittedName>
</protein>
<dbReference type="GO" id="GO:0006782">
    <property type="term" value="P:protoporphyrinogen IX biosynthetic process"/>
    <property type="evidence" value="ECO:0007669"/>
    <property type="project" value="UniProtKB-UniPathway"/>
</dbReference>
<dbReference type="RefSeq" id="WP_109666401.1">
    <property type="nucleotide sequence ID" value="NZ_QGGW01000002.1"/>
</dbReference>
<evidence type="ECO:0000313" key="3">
    <source>
        <dbReference type="Proteomes" id="UP000245708"/>
    </source>
</evidence>
<keyword evidence="3" id="KW-1185">Reference proteome</keyword>
<dbReference type="AlphaFoldDB" id="A0A316GPM6"/>
<reference evidence="2 3" key="1">
    <citation type="submission" date="2018-05" db="EMBL/GenBank/DDBJ databases">
        <title>Genomic Encyclopedia of Type Strains, Phase IV (KMG-IV): sequencing the most valuable type-strain genomes for metagenomic binning, comparative biology and taxonomic classification.</title>
        <authorList>
            <person name="Goeker M."/>
        </authorList>
    </citation>
    <scope>NUCLEOTIDE SEQUENCE [LARGE SCALE GENOMIC DNA]</scope>
    <source>
        <strain evidence="2 3">DSM 16097</strain>
    </source>
</reference>
<dbReference type="Proteomes" id="UP000245708">
    <property type="component" value="Unassembled WGS sequence"/>
</dbReference>
<keyword evidence="1" id="KW-0812">Transmembrane</keyword>
<dbReference type="InterPro" id="IPR005265">
    <property type="entry name" value="HemJ-like"/>
</dbReference>
<evidence type="ECO:0000256" key="1">
    <source>
        <dbReference type="SAM" id="Phobius"/>
    </source>
</evidence>
<feature type="transmembrane region" description="Helical" evidence="1">
    <location>
        <begin position="6"/>
        <end position="28"/>
    </location>
</feature>
<dbReference type="EMBL" id="QGGW01000002">
    <property type="protein sequence ID" value="PWK61454.1"/>
    <property type="molecule type" value="Genomic_DNA"/>
</dbReference>
<comment type="caution">
    <text evidence="2">The sequence shown here is derived from an EMBL/GenBank/DDBJ whole genome shotgun (WGS) entry which is preliminary data.</text>
</comment>
<organism evidence="2 3">
    <name type="scientific">Roseicyclus mahoneyensis</name>
    <dbReference type="NCBI Taxonomy" id="164332"/>
    <lineage>
        <taxon>Bacteria</taxon>
        <taxon>Pseudomonadati</taxon>
        <taxon>Pseudomonadota</taxon>
        <taxon>Alphaproteobacteria</taxon>
        <taxon>Rhodobacterales</taxon>
        <taxon>Roseobacteraceae</taxon>
        <taxon>Roseicyclus</taxon>
    </lineage>
</organism>
<feature type="transmembrane region" description="Helical" evidence="1">
    <location>
        <begin position="115"/>
        <end position="134"/>
    </location>
</feature>
<dbReference type="Pfam" id="PF03653">
    <property type="entry name" value="UPF0093"/>
    <property type="match status" value="1"/>
</dbReference>
<dbReference type="OrthoDB" id="7570050at2"/>
<keyword evidence="1" id="KW-0472">Membrane</keyword>
<keyword evidence="1" id="KW-1133">Transmembrane helix</keyword>
<sequence length="166" mass="17969">MIWMVKLLHLTTVSIWAGGLVALPFLLLQRRRLTGEPLHRLHRMARMVYVSILSPAAFLAIGSGTALVFLRDTFVEWFSVKLVIVGVLTALHVRAGLLILKVFDADASFSRGGATTLTVATLLSVTGVLLVVLWKPSFDAAVLNPDLFRPGGLSEALAPAIVWATP</sequence>
<dbReference type="UniPathway" id="UPA00251">
    <property type="reaction ID" value="UER00324"/>
</dbReference>
<feature type="transmembrane region" description="Helical" evidence="1">
    <location>
        <begin position="48"/>
        <end position="70"/>
    </location>
</feature>
<accession>A0A316GPM6</accession>
<proteinExistence type="predicted"/>